<feature type="signal peptide" evidence="1">
    <location>
        <begin position="1"/>
        <end position="22"/>
    </location>
</feature>
<evidence type="ECO:0000313" key="3">
    <source>
        <dbReference type="Proteomes" id="UP000254512"/>
    </source>
</evidence>
<organism evidence="2 3">
    <name type="scientific">Grimontia hollisae</name>
    <name type="common">Vibrio hollisae</name>
    <dbReference type="NCBI Taxonomy" id="673"/>
    <lineage>
        <taxon>Bacteria</taxon>
        <taxon>Pseudomonadati</taxon>
        <taxon>Pseudomonadota</taxon>
        <taxon>Gammaproteobacteria</taxon>
        <taxon>Vibrionales</taxon>
        <taxon>Vibrionaceae</taxon>
        <taxon>Grimontia</taxon>
    </lineage>
</organism>
<evidence type="ECO:0000313" key="2">
    <source>
        <dbReference type="EMBL" id="STO98534.1"/>
    </source>
</evidence>
<dbReference type="AlphaFoldDB" id="A0A377J8C1"/>
<accession>A0A377J8C1</accession>
<name>A0A377J8C1_GRIHO</name>
<dbReference type="EMBL" id="UGHD01000003">
    <property type="protein sequence ID" value="STO98534.1"/>
    <property type="molecule type" value="Genomic_DNA"/>
</dbReference>
<evidence type="ECO:0000256" key="1">
    <source>
        <dbReference type="SAM" id="SignalP"/>
    </source>
</evidence>
<protein>
    <recommendedName>
        <fullName evidence="4">Outer membrane lipoprotein</fullName>
    </recommendedName>
</protein>
<gene>
    <name evidence="2" type="ORF">NCTC11645_03520</name>
</gene>
<proteinExistence type="predicted"/>
<feature type="chain" id="PRO_5016904676" description="Outer membrane lipoprotein" evidence="1">
    <location>
        <begin position="23"/>
        <end position="177"/>
    </location>
</feature>
<sequence length="177" mass="19093">MISSMRNQIWGLILASTFSLTACSGGPAVEGTSVLVTPVTYHYSVTIKNGQFQPAKTEMTAYLDANAHALLTHGATVTWHGKKARKIASESYQWLLAKGAPPGRLALKQGDSGSEESVTISTRIHQVQTPDCGTVVIGRYHTGKDGCRVNSLRWASMVYPENKMAGKVKTALVITEE</sequence>
<evidence type="ECO:0008006" key="4">
    <source>
        <dbReference type="Google" id="ProtNLM"/>
    </source>
</evidence>
<dbReference type="STRING" id="673.AL542_02985"/>
<reference evidence="2 3" key="1">
    <citation type="submission" date="2018-06" db="EMBL/GenBank/DDBJ databases">
        <authorList>
            <consortium name="Pathogen Informatics"/>
            <person name="Doyle S."/>
        </authorList>
    </citation>
    <scope>NUCLEOTIDE SEQUENCE [LARGE SCALE GENOMIC DNA]</scope>
    <source>
        <strain evidence="2 3">NCTC11645</strain>
    </source>
</reference>
<dbReference type="Proteomes" id="UP000254512">
    <property type="component" value="Unassembled WGS sequence"/>
</dbReference>
<keyword evidence="1" id="KW-0732">Signal</keyword>
<dbReference type="PROSITE" id="PS51257">
    <property type="entry name" value="PROKAR_LIPOPROTEIN"/>
    <property type="match status" value="1"/>
</dbReference>